<feature type="binding site" evidence="9">
    <location>
        <position position="87"/>
    </location>
    <ligand>
        <name>FAD</name>
        <dbReference type="ChEBI" id="CHEBI:57692"/>
    </ligand>
</feature>
<feature type="binding site" evidence="10">
    <location>
        <begin position="164"/>
        <end position="167"/>
    </location>
    <ligand>
        <name>NADP(+)</name>
        <dbReference type="ChEBI" id="CHEBI:58349"/>
    </ligand>
</feature>
<evidence type="ECO:0000256" key="10">
    <source>
        <dbReference type="PIRSR" id="PIRSR000362-2"/>
    </source>
</evidence>
<dbReference type="PRINTS" id="PR00419">
    <property type="entry name" value="ADXRDTASE"/>
</dbReference>
<dbReference type="Pfam" id="PF07992">
    <property type="entry name" value="Pyr_redox_2"/>
    <property type="match status" value="1"/>
</dbReference>
<dbReference type="InterPro" id="IPR021163">
    <property type="entry name" value="Ferredox_Rdtase_adrenod"/>
</dbReference>
<dbReference type="eggNOG" id="KOG1800">
    <property type="taxonomic scope" value="Eukaryota"/>
</dbReference>
<dbReference type="Gene3D" id="3.50.50.60">
    <property type="entry name" value="FAD/NAD(P)-binding domain"/>
    <property type="match status" value="1"/>
</dbReference>
<dbReference type="SUPFAM" id="SSF51971">
    <property type="entry name" value="Nucleotide-binding domain"/>
    <property type="match status" value="1"/>
</dbReference>
<feature type="binding site" evidence="9">
    <location>
        <position position="376"/>
    </location>
    <ligand>
        <name>FAD</name>
        <dbReference type="ChEBI" id="CHEBI:57692"/>
    </ligand>
</feature>
<comment type="catalytic activity">
    <reaction evidence="7 8">
        <text>2 reduced [adrenodoxin] + NADP(+) + H(+) = 2 oxidized [adrenodoxin] + NADPH</text>
        <dbReference type="Rhea" id="RHEA:42312"/>
        <dbReference type="Rhea" id="RHEA-COMP:9998"/>
        <dbReference type="Rhea" id="RHEA-COMP:9999"/>
        <dbReference type="ChEBI" id="CHEBI:15378"/>
        <dbReference type="ChEBI" id="CHEBI:33737"/>
        <dbReference type="ChEBI" id="CHEBI:33738"/>
        <dbReference type="ChEBI" id="CHEBI:57783"/>
        <dbReference type="ChEBI" id="CHEBI:58349"/>
        <dbReference type="EC" id="1.18.1.6"/>
    </reaction>
</comment>
<dbReference type="OrthoDB" id="333024at2759"/>
<accession>F2UG30</accession>
<feature type="binding site" evidence="9">
    <location>
        <position position="51"/>
    </location>
    <ligand>
        <name>FAD</name>
        <dbReference type="ChEBI" id="CHEBI:57692"/>
    </ligand>
</feature>
<keyword evidence="6 8" id="KW-0560">Oxidoreductase</keyword>
<comment type="subcellular location">
    <subcellularLocation>
        <location evidence="8">Mitochondrion</location>
    </subcellularLocation>
</comment>
<evidence type="ECO:0000256" key="4">
    <source>
        <dbReference type="ARBA" id="ARBA00022827"/>
    </source>
</evidence>
<evidence type="ECO:0000313" key="13">
    <source>
        <dbReference type="EMBL" id="EGD75458.1"/>
    </source>
</evidence>
<organism evidence="14">
    <name type="scientific">Salpingoeca rosetta (strain ATCC 50818 / BSB-021)</name>
    <dbReference type="NCBI Taxonomy" id="946362"/>
    <lineage>
        <taxon>Eukaryota</taxon>
        <taxon>Choanoflagellata</taxon>
        <taxon>Craspedida</taxon>
        <taxon>Salpingoecidae</taxon>
        <taxon>Salpingoeca</taxon>
    </lineage>
</organism>
<keyword evidence="5 8" id="KW-0521">NADP</keyword>
<protein>
    <recommendedName>
        <fullName evidence="8">NADPH:adrenodoxin oxidoreductase, mitochondrial</fullName>
        <ecNumber evidence="8">1.18.1.6</ecNumber>
    </recommendedName>
</protein>
<feature type="binding site" evidence="10">
    <location>
        <begin position="208"/>
        <end position="209"/>
    </location>
    <ligand>
        <name>NADP(+)</name>
        <dbReference type="ChEBI" id="CHEBI:58349"/>
    </ligand>
</feature>
<evidence type="ECO:0000256" key="5">
    <source>
        <dbReference type="ARBA" id="ARBA00022857"/>
    </source>
</evidence>
<dbReference type="InterPro" id="IPR036188">
    <property type="entry name" value="FAD/NAD-bd_sf"/>
</dbReference>
<dbReference type="STRING" id="946362.F2UG30"/>
<gene>
    <name evidence="13" type="ORF">PTSG_06531</name>
</gene>
<dbReference type="GeneID" id="16072475"/>
<dbReference type="EC" id="1.18.1.6" evidence="8"/>
<feature type="binding site" evidence="10">
    <location>
        <position position="383"/>
    </location>
    <ligand>
        <name>NADP(+)</name>
        <dbReference type="ChEBI" id="CHEBI:58349"/>
    </ligand>
</feature>
<feature type="binding site" evidence="9">
    <location>
        <begin position="383"/>
        <end position="385"/>
    </location>
    <ligand>
        <name>FAD</name>
        <dbReference type="ChEBI" id="CHEBI:57692"/>
    </ligand>
</feature>
<feature type="region of interest" description="Disordered" evidence="11">
    <location>
        <begin position="406"/>
        <end position="426"/>
    </location>
</feature>
<reference evidence="13" key="1">
    <citation type="submission" date="2009-08" db="EMBL/GenBank/DDBJ databases">
        <title>Annotation of Salpingoeca rosetta.</title>
        <authorList>
            <consortium name="The Broad Institute Genome Sequencing Platform"/>
            <person name="Russ C."/>
            <person name="Cuomo C."/>
            <person name="Burger G."/>
            <person name="Gray M.W."/>
            <person name="Holland P.W.H."/>
            <person name="King N."/>
            <person name="Lang F.B.F."/>
            <person name="Roger A.J."/>
            <person name="Ruiz-Trillo I."/>
            <person name="Young S.K."/>
            <person name="Zeng Q."/>
            <person name="Gargeya S."/>
            <person name="Alvarado L."/>
            <person name="Berlin A."/>
            <person name="Chapman S.B."/>
            <person name="Chen Z."/>
            <person name="Freedman E."/>
            <person name="Gellesch M."/>
            <person name="Goldberg J."/>
            <person name="Griggs A."/>
            <person name="Gujja S."/>
            <person name="Heilman E."/>
            <person name="Heiman D."/>
            <person name="Howarth C."/>
            <person name="Mehta T."/>
            <person name="Neiman D."/>
            <person name="Pearson M."/>
            <person name="Roberts A."/>
            <person name="Saif S."/>
            <person name="Shea T."/>
            <person name="Shenoy N."/>
            <person name="Sisk P."/>
            <person name="Stolte C."/>
            <person name="Sykes S."/>
            <person name="White J."/>
            <person name="Yandava C."/>
            <person name="Haas B."/>
            <person name="Nusbaum C."/>
            <person name="Birren B."/>
        </authorList>
    </citation>
    <scope>NUCLEOTIDE SEQUENCE [LARGE SCALE GENOMIC DNA]</scope>
    <source>
        <strain evidence="13">ATCC 50818</strain>
    </source>
</reference>
<keyword evidence="14" id="KW-1185">Reference proteome</keyword>
<comment type="cofactor">
    <cofactor evidence="1 8 9">
        <name>FAD</name>
        <dbReference type="ChEBI" id="CHEBI:57692"/>
    </cofactor>
</comment>
<dbReference type="GO" id="GO:0005739">
    <property type="term" value="C:mitochondrion"/>
    <property type="evidence" value="ECO:0007669"/>
    <property type="project" value="UniProtKB-SubCell"/>
</dbReference>
<evidence type="ECO:0000256" key="1">
    <source>
        <dbReference type="ARBA" id="ARBA00001974"/>
    </source>
</evidence>
<dbReference type="InterPro" id="IPR055275">
    <property type="entry name" value="Ferredox_Rdtase"/>
</dbReference>
<keyword evidence="4 8" id="KW-0274">FAD</keyword>
<dbReference type="PANTHER" id="PTHR48467">
    <property type="entry name" value="GLUTAMATE SYNTHASE 1 [NADH], CHLOROPLASTIC-LIKE"/>
    <property type="match status" value="1"/>
</dbReference>
<dbReference type="GO" id="GO:0016491">
    <property type="term" value="F:oxidoreductase activity"/>
    <property type="evidence" value="ECO:0007669"/>
    <property type="project" value="UniProtKB-KW"/>
</dbReference>
<keyword evidence="3 8" id="KW-0285">Flavoprotein</keyword>
<feature type="domain" description="FAD/NAD(P)-binding" evidence="12">
    <location>
        <begin position="11"/>
        <end position="246"/>
    </location>
</feature>
<feature type="binding site" evidence="9">
    <location>
        <position position="20"/>
    </location>
    <ligand>
        <name>FAD</name>
        <dbReference type="ChEBI" id="CHEBI:57692"/>
    </ligand>
</feature>
<dbReference type="PANTHER" id="PTHR48467:SF1">
    <property type="entry name" value="GLUTAMATE SYNTHASE 1 [NADH], CHLOROPLASTIC-LIKE"/>
    <property type="match status" value="1"/>
</dbReference>
<dbReference type="InParanoid" id="F2UG30"/>
<feature type="binding site" evidence="10">
    <location>
        <position position="220"/>
    </location>
    <ligand>
        <name>NADP(+)</name>
        <dbReference type="ChEBI" id="CHEBI:58349"/>
    </ligand>
</feature>
<evidence type="ECO:0000259" key="12">
    <source>
        <dbReference type="Pfam" id="PF07992"/>
    </source>
</evidence>
<evidence type="ECO:0000256" key="6">
    <source>
        <dbReference type="ARBA" id="ARBA00023002"/>
    </source>
</evidence>
<sequence>MAGLLRRGARQIAVVGGGPSGFYTAQYLLKYLGGSLQQLDMFERLPAPYGLVRYGVAPDHPEVKNCIAQFEAVAENPAFRFFGNVPVGDTLPGQQSVKLEELREAYDAVVLSYGTIRERRLGVPGEDLGNVISAREFVGWYNGHPEHQQLPADLHGKNVVIVGQGNVALDCARMLLADPSYLRKTDITETALQHLHSSGIQRVSVVGRRGPIEAAFTIKELRELTKLSGVACHVDKHHVDFTQDERDYIKATRRITRMMKLLADVAVAPDTHADGVKHCDIQFFLSPKEFRESTDNGGRVGEVVFNVMKLEGDIGRRRAVPTGQERTLPADLVIKSIGYQGHSIDPALPYDPTRNVIRHDGVGRVSGLDGVYCSGWIKNGPAGIIATTMVDANNTARAIADDFSDANAAGPTAAAGSGDGGDDRDDKREQLVNRIAPQAVSFEQWKKLEAWERQQGKQLGKPAEKCTDAEQMLHICHNAPS</sequence>
<name>F2UG30_SALR5</name>
<evidence type="ECO:0000313" key="14">
    <source>
        <dbReference type="Proteomes" id="UP000007799"/>
    </source>
</evidence>
<evidence type="ECO:0000256" key="9">
    <source>
        <dbReference type="PIRSR" id="PIRSR000362-1"/>
    </source>
</evidence>
<feature type="compositionally biased region" description="Low complexity" evidence="11">
    <location>
        <begin position="406"/>
        <end position="416"/>
    </location>
</feature>
<evidence type="ECO:0000256" key="11">
    <source>
        <dbReference type="SAM" id="MobiDB-lite"/>
    </source>
</evidence>
<dbReference type="RefSeq" id="XP_004991915.1">
    <property type="nucleotide sequence ID" value="XM_004991858.1"/>
</dbReference>
<dbReference type="KEGG" id="sre:PTSG_06531"/>
<dbReference type="AlphaFoldDB" id="F2UG30"/>
<comment type="similarity">
    <text evidence="2 8">Belongs to the ferredoxin--NADP reductase type 1 family.</text>
</comment>
<evidence type="ECO:0000256" key="8">
    <source>
        <dbReference type="PIRNR" id="PIRNR000362"/>
    </source>
</evidence>
<dbReference type="InterPro" id="IPR023753">
    <property type="entry name" value="FAD/NAD-binding_dom"/>
</dbReference>
<proteinExistence type="inferred from homology"/>
<evidence type="ECO:0000256" key="7">
    <source>
        <dbReference type="ARBA" id="ARBA00048933"/>
    </source>
</evidence>
<dbReference type="FunCoup" id="F2UG30">
    <property type="interactions" value="1266"/>
</dbReference>
<dbReference type="OMA" id="RFNFIGN"/>
<evidence type="ECO:0000256" key="3">
    <source>
        <dbReference type="ARBA" id="ARBA00022630"/>
    </source>
</evidence>
<dbReference type="PIRSF" id="PIRSF000362">
    <property type="entry name" value="FNR"/>
    <property type="match status" value="1"/>
</dbReference>
<feature type="binding site" evidence="9">
    <location>
        <position position="43"/>
    </location>
    <ligand>
        <name>FAD</name>
        <dbReference type="ChEBI" id="CHEBI:57692"/>
    </ligand>
</feature>
<dbReference type="EMBL" id="GL832972">
    <property type="protein sequence ID" value="EGD75458.1"/>
    <property type="molecule type" value="Genomic_DNA"/>
</dbReference>
<dbReference type="Proteomes" id="UP000007799">
    <property type="component" value="Unassembled WGS sequence"/>
</dbReference>
<dbReference type="Gene3D" id="3.40.50.720">
    <property type="entry name" value="NAD(P)-binding Rossmann-like Domain"/>
    <property type="match status" value="1"/>
</dbReference>
<evidence type="ECO:0000256" key="2">
    <source>
        <dbReference type="ARBA" id="ARBA00008312"/>
    </source>
</evidence>
<keyword evidence="8" id="KW-0496">Mitochondrion</keyword>